<evidence type="ECO:0000313" key="1">
    <source>
        <dbReference type="EMBL" id="GAA99878.1"/>
    </source>
</evidence>
<evidence type="ECO:0000313" key="2">
    <source>
        <dbReference type="Proteomes" id="UP000009131"/>
    </source>
</evidence>
<dbReference type="InParanoid" id="G7EAL8"/>
<dbReference type="Proteomes" id="UP000009131">
    <property type="component" value="Unassembled WGS sequence"/>
</dbReference>
<dbReference type="RefSeq" id="XP_014566799.1">
    <property type="nucleotide sequence ID" value="XM_014711313.1"/>
</dbReference>
<name>G7EAL8_MIXOS</name>
<gene>
    <name evidence="1" type="primary">Mo06581</name>
    <name evidence="1" type="ORF">E5Q_06581</name>
</gene>
<organism evidence="1 2">
    <name type="scientific">Mixia osmundae (strain CBS 9802 / IAM 14324 / JCM 22182 / KY 12970)</name>
    <dbReference type="NCBI Taxonomy" id="764103"/>
    <lineage>
        <taxon>Eukaryota</taxon>
        <taxon>Fungi</taxon>
        <taxon>Dikarya</taxon>
        <taxon>Basidiomycota</taxon>
        <taxon>Pucciniomycotina</taxon>
        <taxon>Mixiomycetes</taxon>
        <taxon>Mixiales</taxon>
        <taxon>Mixiaceae</taxon>
        <taxon>Mixia</taxon>
    </lineage>
</organism>
<reference evidence="1 2" key="1">
    <citation type="journal article" date="2011" name="J. Gen. Appl. Microbiol.">
        <title>Draft genome sequencing of the enigmatic basidiomycete Mixia osmundae.</title>
        <authorList>
            <person name="Nishida H."/>
            <person name="Nagatsuka Y."/>
            <person name="Sugiyama J."/>
        </authorList>
    </citation>
    <scope>NUCLEOTIDE SEQUENCE [LARGE SCALE GENOMIC DNA]</scope>
    <source>
        <strain evidence="2">CBS 9802 / IAM 14324 / JCM 22182 / KY 12970</strain>
    </source>
</reference>
<sequence>MDLALESPTWSSKRLVGASEERRMSKRIRDRLALSSLTQPQALFPNSEECRATLRTVRQCWSIATG</sequence>
<protein>
    <submittedName>
        <fullName evidence="1">Uncharacterized protein</fullName>
    </submittedName>
</protein>
<accession>G7EAL8</accession>
<reference evidence="1 2" key="2">
    <citation type="journal article" date="2012" name="Open Biol.">
        <title>Characteristics of nucleosomes and linker DNA regions on the genome of the basidiomycete Mixia osmundae revealed by mono- and dinucleosome mapping.</title>
        <authorList>
            <person name="Nishida H."/>
            <person name="Kondo S."/>
            <person name="Matsumoto T."/>
            <person name="Suzuki Y."/>
            <person name="Yoshikawa H."/>
            <person name="Taylor T.D."/>
            <person name="Sugiyama J."/>
        </authorList>
    </citation>
    <scope>NUCLEOTIDE SEQUENCE [LARGE SCALE GENOMIC DNA]</scope>
    <source>
        <strain evidence="2">CBS 9802 / IAM 14324 / JCM 22182 / KY 12970</strain>
    </source>
</reference>
<proteinExistence type="predicted"/>
<dbReference type="EMBL" id="BABT02000241">
    <property type="protein sequence ID" value="GAA99878.1"/>
    <property type="molecule type" value="Genomic_DNA"/>
</dbReference>
<dbReference type="AlphaFoldDB" id="G7EAL8"/>
<dbReference type="HOGENOM" id="CLU_2831723_0_0_1"/>
<keyword evidence="2" id="KW-1185">Reference proteome</keyword>
<comment type="caution">
    <text evidence="1">The sequence shown here is derived from an EMBL/GenBank/DDBJ whole genome shotgun (WGS) entry which is preliminary data.</text>
</comment>